<sequence>MSTPTGQAQQQGQRTAPLPSDPAELEKLSRAQQNQLASSVAALKDRVAPKNVAQRTVADVKEKARGAVLTPEGQPRTERIAAIGAGVAGLVALLALRGARRRKRRGRREVEKAAERGRKRS</sequence>
<accession>A0A849BNX8</accession>
<feature type="region of interest" description="Disordered" evidence="1">
    <location>
        <begin position="1"/>
        <end position="22"/>
    </location>
</feature>
<dbReference type="Pfam" id="PF12277">
    <property type="entry name" value="DUF3618"/>
    <property type="match status" value="1"/>
</dbReference>
<feature type="region of interest" description="Disordered" evidence="1">
    <location>
        <begin position="99"/>
        <end position="121"/>
    </location>
</feature>
<proteinExistence type="predicted"/>
<protein>
    <submittedName>
        <fullName evidence="3">DUF3618 domain-containing protein</fullName>
    </submittedName>
</protein>
<name>A0A849BNX8_9ACTN</name>
<comment type="caution">
    <text evidence="3">The sequence shown here is derived from an EMBL/GenBank/DDBJ whole genome shotgun (WGS) entry which is preliminary data.</text>
</comment>
<feature type="transmembrane region" description="Helical" evidence="2">
    <location>
        <begin position="80"/>
        <end position="99"/>
    </location>
</feature>
<dbReference type="RefSeq" id="WP_171202955.1">
    <property type="nucleotide sequence ID" value="NZ_BAAANP010000006.1"/>
</dbReference>
<feature type="compositionally biased region" description="Low complexity" evidence="1">
    <location>
        <begin position="1"/>
        <end position="17"/>
    </location>
</feature>
<dbReference type="InterPro" id="IPR022062">
    <property type="entry name" value="DUF3618"/>
</dbReference>
<feature type="compositionally biased region" description="Basic and acidic residues" evidence="1">
    <location>
        <begin position="108"/>
        <end position="121"/>
    </location>
</feature>
<evidence type="ECO:0000313" key="3">
    <source>
        <dbReference type="EMBL" id="NNH23125.1"/>
    </source>
</evidence>
<reference evidence="3 4" key="1">
    <citation type="submission" date="2020-05" db="EMBL/GenBank/DDBJ databases">
        <title>MicrobeNet Type strains.</title>
        <authorList>
            <person name="Nicholson A.C."/>
        </authorList>
    </citation>
    <scope>NUCLEOTIDE SEQUENCE [LARGE SCALE GENOMIC DNA]</scope>
    <source>
        <strain evidence="3 4">JCM 14547</strain>
    </source>
</reference>
<evidence type="ECO:0000313" key="4">
    <source>
        <dbReference type="Proteomes" id="UP000555552"/>
    </source>
</evidence>
<organism evidence="3 4">
    <name type="scientific">Pseudokineococcus marinus</name>
    <dbReference type="NCBI Taxonomy" id="351215"/>
    <lineage>
        <taxon>Bacteria</taxon>
        <taxon>Bacillati</taxon>
        <taxon>Actinomycetota</taxon>
        <taxon>Actinomycetes</taxon>
        <taxon>Kineosporiales</taxon>
        <taxon>Kineosporiaceae</taxon>
        <taxon>Pseudokineococcus</taxon>
    </lineage>
</organism>
<keyword evidence="4" id="KW-1185">Reference proteome</keyword>
<dbReference type="AlphaFoldDB" id="A0A849BNX8"/>
<gene>
    <name evidence="3" type="ORF">HLB09_08480</name>
</gene>
<keyword evidence="2" id="KW-0812">Transmembrane</keyword>
<keyword evidence="2" id="KW-0472">Membrane</keyword>
<evidence type="ECO:0000256" key="2">
    <source>
        <dbReference type="SAM" id="Phobius"/>
    </source>
</evidence>
<keyword evidence="2" id="KW-1133">Transmembrane helix</keyword>
<dbReference type="Proteomes" id="UP000555552">
    <property type="component" value="Unassembled WGS sequence"/>
</dbReference>
<evidence type="ECO:0000256" key="1">
    <source>
        <dbReference type="SAM" id="MobiDB-lite"/>
    </source>
</evidence>
<dbReference type="EMBL" id="JABEMA010000100">
    <property type="protein sequence ID" value="NNH23125.1"/>
    <property type="molecule type" value="Genomic_DNA"/>
</dbReference>